<gene>
    <name evidence="2" type="ORF">SGQ83_19660</name>
</gene>
<feature type="domain" description="PKD/Chitinase" evidence="1">
    <location>
        <begin position="5706"/>
        <end position="5784"/>
    </location>
</feature>
<keyword evidence="3" id="KW-1185">Reference proteome</keyword>
<evidence type="ECO:0000313" key="2">
    <source>
        <dbReference type="EMBL" id="MDX6191581.1"/>
    </source>
</evidence>
<feature type="domain" description="PKD/Chitinase" evidence="1">
    <location>
        <begin position="6186"/>
        <end position="6264"/>
    </location>
</feature>
<dbReference type="Gene3D" id="2.60.40.740">
    <property type="match status" value="9"/>
</dbReference>
<name>A0ABU4RM41_9FLAO</name>
<proteinExistence type="predicted"/>
<evidence type="ECO:0000313" key="3">
    <source>
        <dbReference type="Proteomes" id="UP001273350"/>
    </source>
</evidence>
<feature type="domain" description="PKD/Chitinase" evidence="1">
    <location>
        <begin position="6752"/>
        <end position="6825"/>
    </location>
</feature>
<dbReference type="InterPro" id="IPR025592">
    <property type="entry name" value="DUF4347"/>
</dbReference>
<accession>A0ABU4RM41</accession>
<protein>
    <submittedName>
        <fullName evidence="2">DUF4347 domain-containing protein</fullName>
    </submittedName>
</protein>
<dbReference type="Gene3D" id="4.10.1080.10">
    <property type="entry name" value="TSP type-3 repeat"/>
    <property type="match status" value="4"/>
</dbReference>
<dbReference type="PANTHER" id="PTHR10199">
    <property type="entry name" value="THROMBOSPONDIN"/>
    <property type="match status" value="1"/>
</dbReference>
<feature type="non-terminal residue" evidence="2">
    <location>
        <position position="7117"/>
    </location>
</feature>
<feature type="domain" description="PKD/Chitinase" evidence="1">
    <location>
        <begin position="6269"/>
        <end position="6342"/>
    </location>
</feature>
<evidence type="ECO:0000259" key="1">
    <source>
        <dbReference type="SMART" id="SM00089"/>
    </source>
</evidence>
<reference evidence="2 3" key="1">
    <citation type="submission" date="2023-11" db="EMBL/GenBank/DDBJ databases">
        <title>Unpublished Manusciprt.</title>
        <authorList>
            <person name="Saticioglu I.B."/>
            <person name="Ay H."/>
            <person name="Ajmi N."/>
            <person name="Altun S."/>
            <person name="Duman M."/>
        </authorList>
    </citation>
    <scope>NUCLEOTIDE SEQUENCE [LARGE SCALE GENOMIC DNA]</scope>
    <source>
        <strain evidence="2 3">Fl-318</strain>
    </source>
</reference>
<feature type="domain" description="PKD/Chitinase" evidence="1">
    <location>
        <begin position="5789"/>
        <end position="5862"/>
    </location>
</feature>
<dbReference type="InterPro" id="IPR022409">
    <property type="entry name" value="PKD/Chitinase_dom"/>
</dbReference>
<dbReference type="InterPro" id="IPR028974">
    <property type="entry name" value="TSP_type-3_rpt"/>
</dbReference>
<feature type="domain" description="PKD/Chitinase" evidence="1">
    <location>
        <begin position="6669"/>
        <end position="6747"/>
    </location>
</feature>
<dbReference type="InterPro" id="IPR025667">
    <property type="entry name" value="SprB_repeat"/>
</dbReference>
<dbReference type="EMBL" id="JAWXVI010000011">
    <property type="protein sequence ID" value="MDX6191581.1"/>
    <property type="molecule type" value="Genomic_DNA"/>
</dbReference>
<dbReference type="PANTHER" id="PTHR10199:SF119">
    <property type="entry name" value="RE20510P"/>
    <property type="match status" value="1"/>
</dbReference>
<dbReference type="SUPFAM" id="SSF103647">
    <property type="entry name" value="TSP type-3 repeat"/>
    <property type="match status" value="4"/>
</dbReference>
<sequence>MEISIFRLYFVSLFFNYSEISAKNVKFNTGILPGFESSFRNEDEKSYIDKSVQDLSLYDISKNNTASTVYNLVTHGKSGALYIENKWRSKEEIALWMLQNIDLSKINHINIYGCEFAKGREGKAAVRFLEHALGITVAASNNITGKNGDWNLEVGKPVQALSFKEYKHNLQYAPGNDFDGDGVINSVDLDDDNDGILDALEAPSCYYNVFEALVMAKVSTGLTSSTVNSIAVTPTADIPTLRDGVSTTLAASDHVIAAGQTSATTSVIYTIEYPVPVNLATVNVIGATASWGTGSFAVLEGSTNGTTYTMISAPLATSAGTTKTWTVQAANQNDFYRYYRIRVSTVGSTTPTFTNFEVTATQGPAFYSASANPKPTCSVDTDGDGVTNNFDLDSDGDGCPDARESRVTGVLLSGTFINIGGTVTAANAVAQGPYGTNGLASSLENNDTSSAVLNFYTVYNPYALSNVYKGCLDSDADGVPDLADLDDDNDGVLDATEAPGCYLSASEALVIAKIGTGMFSSTVNSVTVTPGDDIPTLRDGTSTSVAASDHVIAAGQANSTSSVIYTIEYPVPVNLATVNVIGATASWGTGSFAVLEGSVNGMVYTTISAPVATSAGTTKTWTVQAANQNDFYRYYRIRVSTVGTTTPTFTNFEVTATQGPAAFNASANPKTTCSVDTDNDGKTNNLDLDSDGDGCPDAKEASVTGTLLSGTLVNTSGNVTAANAVAQGPYGANGLANSLENNDTSFGTTSYVVTYGLYATTPGLNLCLDSDNDGVGDLTDIDDDNDGILDTVEQGSCVSLLSGVVDGTFEAAAGVAWNENTNTASLNSTLGPTGWASSGSCDTWTGSFSLNGSGFWGGALNGTAATPDGNIFAAIYNGFTNEAMGTTIPASKGIQIGQSYKFEFYQIFGGTNGVTTVGQLAQLRFTVDGVAYLSDMMTYNGNNVKQWAKSSITFVATTTAPVLLIDVFPTGAGDGNYIGIDGITLYKANTQGCGDVEADLDGDGIPNRLDLDSDGDGCPDAKESGVTGTLLSGNVVNTSGTVSTPNAVAQGPYGVNGLASSIESDDTFSASTNYGSTYNLYAWNTFYNSCIDTDNDGVNDLADIDDDNDGILDAIEAPSCYYTASEASVLAKVSTGLNGTTVNSSVVNAGDDIPTMRDGTSTNLAASNHVVGAGQTSTTSSVIYTLEYPGFVNLATVNVIGATASWGTGSFAVLEGSVNGVTYTTISAPLATSTGTTKTWTVQAANQNDFYKFYRIRVSTVGSTTPTFTNYEITATQGPAVYAASINPKPSCSVDTDGDGVTNNKDLDSDGDGCPDAKESGVTGTLLSGSLVNTSGTVTAANAVAQGPYGTNGLANPLENNDTSFAVTSYASTYNVYSIFKALNACADSDGDGVGDLVDIDDDNDGILDTVEAPSCYYTAFEAAKIINVTTNLTIGSGTPITNTYDGIDNTSSDFYFNPGQNAIGLSIYEITPTVPVAITAIRFSMYNLGFTDGGAGNTVKLQGYNGTSWVDLNAAAVRSTVNATETFTNTLQTGVKFAKYRITGAAGTAYYARVLEMYLDLDASYSASQNPKTTCTVDTDGDGITNNLDLDSDGDGCPDAKESGVTGTLLSGNVVNTSGTVSTPNAVAQGPYGVNGLANPLENNDTAGAVTSYTSTYNLYAIYKALNACADSDNDGVSDLADIDDDNDGILDAVEAPTCYYTAAEALVLSKVSTGLATTTVNSVVVNPGDDIATMRDGTATTVAASNHVVPAALVYTTSSVIYNIEYPVPVNLATVNVIGATASWGTGFFAVLEGSTNGVTYTTISAPVATSTGTTKTWTVQAANQNDFYKYYRIRVSTVGTTTPTFTNYELTSTQGPAVYVPSSNPKPICGVDTDVDGITNNLDLDSDGDGCPDAKESSVTGTLLSGSLVNTSGTVSAANAVAQGPYGTNGLANPLENNDTATAVTSYTSTYNAYAIFKTLNACADSDSDGVSDLADIDDDNDGILDATEAPNCYYTAAEALVLSKVSTGLTTTTVNSVVVNSGDDIPTLRDGTSTTVAASNHVVPAALVYTTNSVIYNIEYLVPVNLATVNVIGATASWGTGYFAVLEGSTNGVTYTTISAPVATSTGTTKTWTVQAANQNDFYRYYRIRVSTVGTTTPTFTNFEITATQGTAVYGASANPKPTCSVDTDGDGITNNLDLDSDGDGCPDAKEATVTGTLLSGSLVNTSGTVTAANAVAQGPYGANGLANPLENNDTAAAVTSYTSTYNQYAVSAILNACLDTDGDGVGDLVDIDDDNDGILDTVEAPACYYTSAEASKIINVTSNLTIGSNTPITNTYDGVDSTASDFYFNPGQNAVGLSIYEITPTTPVAITAIRFSMYNLGFTDGGVGNTVKLQGYNGTSWVDLNAAAVRSVVNATETFTNTLQTGVKFAKFRITGATGTAYYARVLEMYLDSDATYNASQNPKPTCSVDTDADGITNNLDLDSDGDGCPDAKEATVTGTLLSGNLVNTSGTVNAPNAIAQGPYGVNGLANALENNDTVAGTTSYASTYSPNAVSTVLNGCLDSDGDGVGDLVDIDDDNDGITDILEQNCLFASSTLAPSSTFAYAVTRYPNYDGTATGEASGFKPLNATGAVALASYTSTSNDLSITTPDAPTSYINGVVVVEFVHTIKIEERGFYKFSNLDAADHFAIIKRKNGVETVVYSKYRAYAAPLPPTILAQDVYFDVGDELVLRWGEEHGNSWWLNNLNVEKRLCSNLDTDGDGVPDSLDLDSDGDGCPDAKEAGVTGTLLSGSLINTSGTVSAPNAVAQGPYGVNGLANPLENNDTFIATTSYPSTYSTYAIYKALNICADSDADGINDLVDIDDDNDGIIDAVEAPSCYYTAVEASKITNVTSNLTIGSNTPITNTYDGIDSTASDFYFSPGQSAIGLSIYEITPTVPVALAAIRFSMYNLGFTDGGAGNTVKLQGYNGTSWVDLNAAAVRSVVNATETFTNTLQPGVKFAKYRITGAAGTVYYARVLEMYLDLGATYSASQNPKSICNVDSDADGIANNLDLDSDGDGCPDAKESGVTGTLLSGSLVNTSGTVTAANAVAQGPYGANGLANPLENNDTAAATTSYASTYNAYAIYKALNACADSDSDGINDLVDIDDDNDGIIDAVEASSCYYTTVEASKVANVTSNLTIGSNTPITNTYDGIDSTASDFYFNPGQNAIGLSIYEITPTLPVAITAIRFSMYNLGFTDGGAGNTVKLQGYNGTSWVDLNTAAVRSVVNATETFTNTLQPGVKFTKYRITGATGTAYYARVLEMYVDLDATYSASQNPKPICSVDTDGDGITNNLDLDSDGDGCPDAKEATVTGTLLNGNLVNTSGTVSAPNAVAQGPYGTNGLANPLENNDTAAGTTSYTSTYAPNAVSAILNGCLDSDGDGVGDLVDIDDDNDGILDTVESAICKVADNCGGLHGNDSWIVWDSGIGTATWSGHMTYGSKTVTVTLKSNNATAMSSTTQATWDNASTGLNSFCPANFTGSVVTPIISTAGSWTLTFSEPIPTPRFHIWSYGGGGGQAPLAFTGTYSLTKIQQGTGLNFTANNALHQLDGVTTYAQGTTELGDTLSSITFSTTQAEFWWSVNVSADITAGAAECGDIDTDGDGIVNRLDLDSDGDGCPDAKEATVTGTLLSGSLVNTSGTVTAPNAIAQGPYGTNGLANPLENNDTAAATTSYTSTYSQYAVNSTLNACIDSDGDGVGDLVDIDDDNDGILDTTECLQSSVSAVPSTVLINTTNEDTFGIRTGLITEFTNYMPAGSTVSNFLTLENATVPANYYSGYDMVVIESTSNTINAAHWTALTDAIVNKKSKSFAFFVDGCCNAANMTGLVTMLNTVYGTSYSVGPSISPQDLPLNTNADYFSIMNPIWPVPHGAVFQLINGVADKDVLNYGQGFPTSAFIIMRQIPGASSKGNFVFVSDDATPTQSGYYPQNQGRIATALNTVLHSDSSCNLDTDGDGIPNRLDLDSDGDGCPDAKESGVTGTLLSGSLVNTSGTVSAPNAVAQGPYGANGLANPLESNDTQSATTSYASTYSNYALSTGVNACIDTDNDGVPDLVDIDDDNDSILDVIEAPSCYYTAAEASVIANVSTGLVSTTVNSGPILPGNDIPTMRDGVSTTVAASNHVVPAGLVYTTSTVIYNIQYPVPVNLATLNVVGATASWGTGFFAVLEGSTNGTTYTTISAPVATSAGTTKTWTVQAANQNDFYKYYRIRVSTVGTTTPTFTNYEVTSTQGPAVYVAASNPKATCSVDTDGDGVTNNLDLDSDGDGCPDAKESGATGTLLSGNLVNTSGTVSAPNAVAQGPYGANGLANPLENNDTAAATTSYLSTYNNYAIYKTLNACSDSDNDGISDLVDIDDDNDGILDAVEAPSCYYTAAEALVLSKVSTGLNTTTVNSVAVNSGDDIPTMRDGVSTTVAASNHVIPAGLVYTTSSVIYNIEYPVPVNLATLNVVGATASWGTGYSAVLEGSTNASTYTTISAPLAISAGATKTWTVQAANQNDFYKYYRIRISTVGTTTPTYTNYEITATQGIAVYGASANPKPICSVDTDGDGITNNLDLDSDGDGCPDAKESSVTGTLLSGSLVNTSGTVTAPNAVAQGPYGANGLANGLENNDTTKAVTSYTSTYTRYATVSGLNLCTDTDGDGIGDLVDIDDDNDGILDTAETVIGACAQFGTRYYATVPGFDNSLGSTALASYFSGTDIYGQPTFPSQYTTNANNPSGGNAGTYNVIVATSGITQALYDDSAGTAANGDLEMIVDEFYLDLRTQNNVQFNVTSGGAVDYTWLSVFPNGDPSEVPLTTQITTSTGAASTFTPAFTNATGRVLVRVYHFDNGAANNYVAQWQSAQTTVRTISSANVSSGCILDIDTDGDGIANRLDLDSDGDGCPDAKESGVTGTLLSGNLVNTSGTVSAPNAVAQGPYGNNGLANPLENNDTVTATTSYPSTYTLYGLNKALNVCADTDGDGINDLVDIDDDNDGVLDAVEAPSCYYTAAEGLVIAKVSTGLASTTVNSITVTPGNDILTLHDGTSTNVAASNHIVAAAQTSTTSSIIYTIEYPAFVNLASVNVIGATASWGTGSFAVLEGSINGVAYTTISAPVATSAGTTKTWAVQAANQNDFYKYYRIRVSTVGSTTPTFTNYEITATQGSATYIASSNPKATCTVDTDGDGKTNNVDLDSDGDGCSDHFESGVSMNRTSNFTYGSSQPDTNLNGFNDTLESLASPGIYTGTYTYVNATIISPDSDGDGVADSCDCFDNTRTDTDGDGVPDYADVDDDNDGISDIVEGTVDTDGDGIINSLDLDSDNDGIPDAIEASGNLASYTSLVSCRFPDGNVIDAGGCETGQSTGGLITPINTDGDALPDYLDLNSDNDSCSDAQEAGINIVTFTVSVDAYSPVNDGSGTGLTNAGCFKPINTDWINSAIAKACCEIIETSLTIAANSPTNCTPGNDGSLVISNGGLLPGKIYQVSYVKNGAAPVVANMTSNSSSQLTIQSLMPGSYTDVIVSLTTDSGCFGEVPGEPFIIQTYQSNLAVTNLATNIGCQGQSTGAINATVNGGTGPFTYSWNTGQTTEDLTGIPAGSYTLTVTDAKGCKFVTSPIVITQPSSTLTANLTKQNATTGQGCSNGSATVTVSGGTAPYTYLWSNGGTTATITGLLNGTYSVTVTDTNGCTFTESVVVDCVNTCDAVVTVGTVTNVLCTGTPTGAITVNASSALRPGAVFTFTWSDGTITTGTSSTISNKAAGTYTVGVTINGTVCDAVEESITITEPASMLSASATATDENGPTTSDGTVSVTASGGVGPYTYLWNTGATTAQVTGLDMGTYTVTVTDTNGCTATASATVNSGTCLMLAATATSTGVNCFGTSTGTVSVSVSGGSGNFTYLWNNGATTATVNNLPAGNYSVTVTDTTTLCTTTSSTEVQSPLALTLQAGATQVLCNGQNNGSVDITVSGGTAPYTYVWSTTNGTGLIAANEDQVNLGAGTYNVTATDSKGCTVTESITITQPVQLTLSENTGAHQEASCTGSATGSFTVVATGGTTPYLYSIDNFATSNATGVFSGLESGSYTVSVRDAGDCQTSVAILISEPSSSLTANLTKQNATTAQGCADGKASVTATGGTLPYSYLWNTGATTASITGLTAGAYSVTVTDGNGCTFNESVVVDCVNNCDAAVTVGTVTNVLCVGAATGAITVNATSVLHPGVVFTFTWSDGTITTGTSSTINNKAAGTYTVAVTINGTVCDAVEESITITEPASLLSASATATDELGPTTSDGTVSVTASGGVSPYTYLWNTGATTAQVTGLDMGTYTVTVTDANGCTATASATVNAGTCLMLAATSGSTAVSCFGTSTGTVHVSVTGGSGSFSYLWNTPGNNTTATVSGVPAGTYQVTVKDNTTLCTTTSNVTVQSPLALSLGYGSTAVLCSGQTNGSIDITVGGGTAPYTYAWSTTNGSAVVATQEDQVALGGGTYDVVVTDANGCTLNQSIVVSEPATLTLTENTGAHQQVLCSAGATGGFTVIASGGNAPYLYSIDNFATSNSTGVFSSLAAGSYTVKVKDANDCQGANLTIVITEPSTGLMVNLTKQNATTAQSCSNGSATVTATGGTAPYTYLWSNGGTTATITGLLNGTYSVTVTDANGCTFTESVVVDCVNTCDAVVTVGTVTNVLCTGTATGAITVNASSALRPGAVFTFTWSDGTITTGTSSTISNKAAGTYTVGVTINGTVCDAVEESITITEPASMLSASATATDENGPTTSDGTVSVTANGGVGPYTYLWNTGATTAQVTGLDMGTYTVTVTDTNGCTATASATVNSGTCLMLAATATSTGVNCFGTSTGTVSVSVSGGSGNFTYLWNTGATTAAVNNLPAGNYSVTVTDTTTLCTTTSSTEVQSPLALTLQAGPTQVLCNGQNNGSIDITVSGGTAPYTYVWSTTNGTGLIAANEDQVNLGAGTYNVTATDSKGCTVTESITITQPVQLTLSENTGAHQEASCTGSATGSFTVVATGGTTPYLYSIDNFATSNATGVFSGLESGSYTVSVRDAGDCQTSVAILISEPSSALTANLTKQNATTAQGCADGKASVTATGGTLPYSYLWNTGATTASITGLTAG</sequence>
<organism evidence="2 3">
    <name type="scientific">Flavobacterium cupriresistens</name>
    <dbReference type="NCBI Taxonomy" id="2893885"/>
    <lineage>
        <taxon>Bacteria</taxon>
        <taxon>Pseudomonadati</taxon>
        <taxon>Bacteroidota</taxon>
        <taxon>Flavobacteriia</taxon>
        <taxon>Flavobacteriales</taxon>
        <taxon>Flavobacteriaceae</taxon>
        <taxon>Flavobacterium</taxon>
    </lineage>
</organism>
<dbReference type="SMART" id="SM00089">
    <property type="entry name" value="PKD"/>
    <property type="match status" value="7"/>
</dbReference>
<dbReference type="Pfam" id="PF14252">
    <property type="entry name" value="DUF4347"/>
    <property type="match status" value="1"/>
</dbReference>
<comment type="caution">
    <text evidence="2">The sequence shown here is derived from an EMBL/GenBank/DDBJ whole genome shotgun (WGS) entry which is preliminary data.</text>
</comment>
<dbReference type="Pfam" id="PF13573">
    <property type="entry name" value="SprB"/>
    <property type="match status" value="20"/>
</dbReference>
<dbReference type="Proteomes" id="UP001273350">
    <property type="component" value="Unassembled WGS sequence"/>
</dbReference>
<feature type="domain" description="PKD/Chitinase" evidence="1">
    <location>
        <begin position="6594"/>
        <end position="6662"/>
    </location>
</feature>